<evidence type="ECO:0000313" key="1">
    <source>
        <dbReference type="EMBL" id="GAG15540.1"/>
    </source>
</evidence>
<reference evidence="1" key="1">
    <citation type="journal article" date="2014" name="Front. Microbiol.">
        <title>High frequency of phylogenetically diverse reductive dehalogenase-homologous genes in deep subseafloor sedimentary metagenomes.</title>
        <authorList>
            <person name="Kawai M."/>
            <person name="Futagami T."/>
            <person name="Toyoda A."/>
            <person name="Takaki Y."/>
            <person name="Nishi S."/>
            <person name="Hori S."/>
            <person name="Arai W."/>
            <person name="Tsubouchi T."/>
            <person name="Morono Y."/>
            <person name="Uchiyama I."/>
            <person name="Ito T."/>
            <person name="Fujiyama A."/>
            <person name="Inagaki F."/>
            <person name="Takami H."/>
        </authorList>
    </citation>
    <scope>NUCLEOTIDE SEQUENCE</scope>
    <source>
        <strain evidence="1">Expedition CK06-06</strain>
    </source>
</reference>
<feature type="non-terminal residue" evidence="1">
    <location>
        <position position="1"/>
    </location>
</feature>
<dbReference type="AlphaFoldDB" id="X0VB95"/>
<protein>
    <submittedName>
        <fullName evidence="1">Uncharacterized protein</fullName>
    </submittedName>
</protein>
<proteinExistence type="predicted"/>
<accession>X0VB95</accession>
<dbReference type="EMBL" id="BARS01036462">
    <property type="protein sequence ID" value="GAG15540.1"/>
    <property type="molecule type" value="Genomic_DNA"/>
</dbReference>
<sequence length="92" mass="10453">STARVEVGADVNTFGAVYAALFHESFEAMLHQCGHRYRDTWDSGNDVASVQFMFDHAEFDKCCADASDFILACSADLQAAWRKWRKKKNKKE</sequence>
<name>X0VB95_9ZZZZ</name>
<organism evidence="1">
    <name type="scientific">marine sediment metagenome</name>
    <dbReference type="NCBI Taxonomy" id="412755"/>
    <lineage>
        <taxon>unclassified sequences</taxon>
        <taxon>metagenomes</taxon>
        <taxon>ecological metagenomes</taxon>
    </lineage>
</organism>
<gene>
    <name evidence="1" type="ORF">S01H1_56042</name>
</gene>
<comment type="caution">
    <text evidence="1">The sequence shown here is derived from an EMBL/GenBank/DDBJ whole genome shotgun (WGS) entry which is preliminary data.</text>
</comment>